<feature type="compositionally biased region" description="Low complexity" evidence="1">
    <location>
        <begin position="7"/>
        <end position="22"/>
    </location>
</feature>
<sequence>MVTSTPETLTEASTVSTVTTSDTTKEDVASSRSSQPSTLKNAKAKRKRRKKKSAFTVIWSQEINRNLVSLVLFILIQARVFAPSGYDYLKDSINFKDGCVLETLHGITDTDECVCPFRF</sequence>
<gene>
    <name evidence="2" type="ORF">CVLEPA_LOCUS23677</name>
</gene>
<organism evidence="2 3">
    <name type="scientific">Clavelina lepadiformis</name>
    <name type="common">Light-bulb sea squirt</name>
    <name type="synonym">Ascidia lepadiformis</name>
    <dbReference type="NCBI Taxonomy" id="159417"/>
    <lineage>
        <taxon>Eukaryota</taxon>
        <taxon>Metazoa</taxon>
        <taxon>Chordata</taxon>
        <taxon>Tunicata</taxon>
        <taxon>Ascidiacea</taxon>
        <taxon>Aplousobranchia</taxon>
        <taxon>Clavelinidae</taxon>
        <taxon>Clavelina</taxon>
    </lineage>
</organism>
<keyword evidence="3" id="KW-1185">Reference proteome</keyword>
<comment type="caution">
    <text evidence="2">The sequence shown here is derived from an EMBL/GenBank/DDBJ whole genome shotgun (WGS) entry which is preliminary data.</text>
</comment>
<feature type="compositionally biased region" description="Basic residues" evidence="1">
    <location>
        <begin position="42"/>
        <end position="51"/>
    </location>
</feature>
<dbReference type="EMBL" id="CAWYQH010000119">
    <property type="protein sequence ID" value="CAK8691075.1"/>
    <property type="molecule type" value="Genomic_DNA"/>
</dbReference>
<name>A0ABP0GHK8_CLALP</name>
<feature type="region of interest" description="Disordered" evidence="1">
    <location>
        <begin position="1"/>
        <end position="51"/>
    </location>
</feature>
<protein>
    <submittedName>
        <fullName evidence="2">Uncharacterized protein</fullName>
    </submittedName>
</protein>
<dbReference type="Proteomes" id="UP001642483">
    <property type="component" value="Unassembled WGS sequence"/>
</dbReference>
<proteinExistence type="predicted"/>
<evidence type="ECO:0000313" key="2">
    <source>
        <dbReference type="EMBL" id="CAK8691075.1"/>
    </source>
</evidence>
<evidence type="ECO:0000256" key="1">
    <source>
        <dbReference type="SAM" id="MobiDB-lite"/>
    </source>
</evidence>
<feature type="compositionally biased region" description="Polar residues" evidence="1">
    <location>
        <begin position="30"/>
        <end position="39"/>
    </location>
</feature>
<accession>A0ABP0GHK8</accession>
<reference evidence="2 3" key="1">
    <citation type="submission" date="2024-02" db="EMBL/GenBank/DDBJ databases">
        <authorList>
            <person name="Daric V."/>
            <person name="Darras S."/>
        </authorList>
    </citation>
    <scope>NUCLEOTIDE SEQUENCE [LARGE SCALE GENOMIC DNA]</scope>
</reference>
<evidence type="ECO:0000313" key="3">
    <source>
        <dbReference type="Proteomes" id="UP001642483"/>
    </source>
</evidence>